<dbReference type="InterPro" id="IPR004107">
    <property type="entry name" value="Integrase_SAM-like_N"/>
</dbReference>
<reference evidence="9 10" key="1">
    <citation type="submission" date="2012-07" db="EMBL/GenBank/DDBJ databases">
        <authorList>
            <person name="Durkin A.S."/>
            <person name="McCorrison J."/>
            <person name="Torralba M."/>
            <person name="Gillis M."/>
            <person name="Methe B."/>
            <person name="Sutton G."/>
            <person name="Nelson K.E."/>
        </authorList>
    </citation>
    <scope>NUCLEOTIDE SEQUENCE [LARGE SCALE GENOMIC DNA]</scope>
    <source>
        <strain evidence="9 10">OBRC8</strain>
    </source>
</reference>
<evidence type="ECO:0000256" key="3">
    <source>
        <dbReference type="ARBA" id="ARBA00022908"/>
    </source>
</evidence>
<keyword evidence="10" id="KW-1185">Reference proteome</keyword>
<sequence>MEQYVVYVKDMLSPIMDFLENCGYDKHTLWGNMYNDFSSIMRFYEKLGFEYYDPPVTKKYINEIWLKYQKGEISRSFYLKIRKAGDRLDEFYNIGKLDLSFNKKQSKFILNDENSKLLSSFLNSRDFHLNTKWDFAWAIRRYLHYFEKRGIHSVKEIKTKDIREFIVDTGSKVSSGSLHNIFCYLRKFYKFLHSIDDEIPERIPLFSYKIPRKTSIRNPITDDELNLIQKNINTSTDIGKRDMDIIELGASTGLRAIDIVNLKLTDIDWLKGEIHIFQSKTGKSLSLPIIPKTGECIKDYILNSRPKSECKEIFLREKAPFTSITAVTVAYMFNKYCGKAGIKRVAFDGKGFHSLRCRLAKNMITAGIPITTISQVLGHTNIETTKIYLSLDSENLKECSLNFENIRLERSELL</sequence>
<comment type="similarity">
    <text evidence="2">Belongs to the 'phage' integrase family.</text>
</comment>
<name>J5UD00_9FIRM</name>
<dbReference type="EMBL" id="ALNK01000027">
    <property type="protein sequence ID" value="EJU21594.1"/>
    <property type="molecule type" value="Genomic_DNA"/>
</dbReference>
<evidence type="ECO:0000256" key="4">
    <source>
        <dbReference type="ARBA" id="ARBA00023125"/>
    </source>
</evidence>
<keyword evidence="4 6" id="KW-0238">DNA-binding</keyword>
<dbReference type="PROSITE" id="PS51900">
    <property type="entry name" value="CB"/>
    <property type="match status" value="1"/>
</dbReference>
<dbReference type="InterPro" id="IPR011010">
    <property type="entry name" value="DNA_brk_join_enz"/>
</dbReference>
<evidence type="ECO:0000256" key="6">
    <source>
        <dbReference type="PROSITE-ProRule" id="PRU01248"/>
    </source>
</evidence>
<dbReference type="GO" id="GO:0003677">
    <property type="term" value="F:DNA binding"/>
    <property type="evidence" value="ECO:0007669"/>
    <property type="project" value="UniProtKB-UniRule"/>
</dbReference>
<dbReference type="InterPro" id="IPR010998">
    <property type="entry name" value="Integrase_recombinase_N"/>
</dbReference>
<dbReference type="PANTHER" id="PTHR30349:SF41">
    <property type="entry name" value="INTEGRASE_RECOMBINASE PROTEIN MJ0367-RELATED"/>
    <property type="match status" value="1"/>
</dbReference>
<dbReference type="Gene3D" id="1.10.150.130">
    <property type="match status" value="1"/>
</dbReference>
<dbReference type="Pfam" id="PF02899">
    <property type="entry name" value="Phage_int_SAM_1"/>
    <property type="match status" value="1"/>
</dbReference>
<dbReference type="AlphaFoldDB" id="J5UD00"/>
<dbReference type="RefSeq" id="WP_009531398.1">
    <property type="nucleotide sequence ID" value="NZ_ALNK01000027.1"/>
</dbReference>
<evidence type="ECO:0000256" key="1">
    <source>
        <dbReference type="ARBA" id="ARBA00003283"/>
    </source>
</evidence>
<evidence type="ECO:0000313" key="10">
    <source>
        <dbReference type="Proteomes" id="UP000005244"/>
    </source>
</evidence>
<dbReference type="PANTHER" id="PTHR30349">
    <property type="entry name" value="PHAGE INTEGRASE-RELATED"/>
    <property type="match status" value="1"/>
</dbReference>
<feature type="domain" description="Tyr recombinase" evidence="7">
    <location>
        <begin position="215"/>
        <end position="401"/>
    </location>
</feature>
<dbReference type="SUPFAM" id="SSF56349">
    <property type="entry name" value="DNA breaking-rejoining enzymes"/>
    <property type="match status" value="1"/>
</dbReference>
<dbReference type="Pfam" id="PF00589">
    <property type="entry name" value="Phage_integrase"/>
    <property type="match status" value="1"/>
</dbReference>
<dbReference type="InterPro" id="IPR002104">
    <property type="entry name" value="Integrase_catalytic"/>
</dbReference>
<evidence type="ECO:0000256" key="5">
    <source>
        <dbReference type="ARBA" id="ARBA00023172"/>
    </source>
</evidence>
<organism evidence="9 10">
    <name type="scientific">Peptoanaerobacter stomatis</name>
    <dbReference type="NCBI Taxonomy" id="796937"/>
    <lineage>
        <taxon>Bacteria</taxon>
        <taxon>Bacillati</taxon>
        <taxon>Bacillota</taxon>
        <taxon>Clostridia</taxon>
        <taxon>Peptostreptococcales</taxon>
        <taxon>Filifactoraceae</taxon>
        <taxon>Peptoanaerobacter</taxon>
    </lineage>
</organism>
<evidence type="ECO:0000313" key="9">
    <source>
        <dbReference type="EMBL" id="EJU21594.1"/>
    </source>
</evidence>
<dbReference type="InterPro" id="IPR050090">
    <property type="entry name" value="Tyrosine_recombinase_XerCD"/>
</dbReference>
<dbReference type="PROSITE" id="PS51898">
    <property type="entry name" value="TYR_RECOMBINASE"/>
    <property type="match status" value="1"/>
</dbReference>
<dbReference type="GO" id="GO:0015074">
    <property type="term" value="P:DNA integration"/>
    <property type="evidence" value="ECO:0007669"/>
    <property type="project" value="UniProtKB-KW"/>
</dbReference>
<accession>J5UD00</accession>
<evidence type="ECO:0000256" key="2">
    <source>
        <dbReference type="ARBA" id="ARBA00008857"/>
    </source>
</evidence>
<dbReference type="InterPro" id="IPR044068">
    <property type="entry name" value="CB"/>
</dbReference>
<comment type="caution">
    <text evidence="9">The sequence shown here is derived from an EMBL/GenBank/DDBJ whole genome shotgun (WGS) entry which is preliminary data.</text>
</comment>
<evidence type="ECO:0000259" key="7">
    <source>
        <dbReference type="PROSITE" id="PS51898"/>
    </source>
</evidence>
<protein>
    <submittedName>
        <fullName evidence="9">Site-specific recombinase, phage integrase family</fullName>
    </submittedName>
</protein>
<dbReference type="Gene3D" id="1.10.443.10">
    <property type="entry name" value="Intergrase catalytic core"/>
    <property type="match status" value="1"/>
</dbReference>
<keyword evidence="5" id="KW-0233">DNA recombination</keyword>
<evidence type="ECO:0000259" key="8">
    <source>
        <dbReference type="PROSITE" id="PS51900"/>
    </source>
</evidence>
<gene>
    <name evidence="9" type="ORF">HMPREF1143_0259</name>
</gene>
<proteinExistence type="inferred from homology"/>
<dbReference type="GO" id="GO:0006310">
    <property type="term" value="P:DNA recombination"/>
    <property type="evidence" value="ECO:0007669"/>
    <property type="project" value="UniProtKB-KW"/>
</dbReference>
<comment type="function">
    <text evidence="1">Site-specific tyrosine recombinase, which acts by catalyzing the cutting and rejoining of the recombining DNA molecules.</text>
</comment>
<feature type="domain" description="Core-binding (CB)" evidence="8">
    <location>
        <begin position="112"/>
        <end position="193"/>
    </location>
</feature>
<dbReference type="Proteomes" id="UP000005244">
    <property type="component" value="Unassembled WGS sequence"/>
</dbReference>
<keyword evidence="3" id="KW-0229">DNA integration</keyword>
<dbReference type="InterPro" id="IPR013762">
    <property type="entry name" value="Integrase-like_cat_sf"/>
</dbReference>